<dbReference type="PANTHER" id="PTHR21089">
    <property type="entry name" value="SHIKIMATE DEHYDROGENASE"/>
    <property type="match status" value="1"/>
</dbReference>
<dbReference type="Proteomes" id="UP001225605">
    <property type="component" value="Unassembled WGS sequence"/>
</dbReference>
<evidence type="ECO:0000313" key="6">
    <source>
        <dbReference type="Proteomes" id="UP001225605"/>
    </source>
</evidence>
<dbReference type="InterPro" id="IPR010110">
    <property type="entry name" value="Shikimate_DH_AroM-type"/>
</dbReference>
<feature type="domain" description="Shikimate dehydrogenase substrate binding N-terminal" evidence="3">
    <location>
        <begin position="7"/>
        <end position="88"/>
    </location>
</feature>
<reference evidence="5 6" key="1">
    <citation type="submission" date="2017-06" db="EMBL/GenBank/DDBJ databases">
        <title>Cultured bacterium strain Saccharothrix yanglingensis Hhs.015.</title>
        <authorList>
            <person name="Xia Y."/>
        </authorList>
    </citation>
    <scope>NUCLEOTIDE SEQUENCE [LARGE SCALE GENOMIC DNA]</scope>
    <source>
        <strain evidence="5 6">Hhs.015</strain>
    </source>
</reference>
<dbReference type="InterPro" id="IPR036291">
    <property type="entry name" value="NAD(P)-bd_dom_sf"/>
</dbReference>
<dbReference type="Pfam" id="PF18317">
    <property type="entry name" value="SDH_C"/>
    <property type="match status" value="1"/>
</dbReference>
<sequence length="278" mass="28173">MTRRAAVIGSPVAHSLSPVLHGAAFAALGLDWSYTRVECVADDVPALVGGLSPEWVGLSVTMPDKRAALAVATSATSRATLVGAANTLVRAEGGWRADCTDVDGVLGALGAACGFTTGTRAALLGAGGTATAALVALASVGVRAVTLVVRSVSRAAEAEACASRLGVALDVVTWDDADFAALAASSDVLVSTVPPEATGPVADALAESPCVLDVVYHPWPTPLASAVEKRGRTLATGLDMLLHQAFGQCEQFTGLPAPREEMRRALRAATGDVLPLPL</sequence>
<dbReference type="InterPro" id="IPR022893">
    <property type="entry name" value="Shikimate_DH_fam"/>
</dbReference>
<gene>
    <name evidence="5" type="ORF">CKY47_27300</name>
</gene>
<comment type="pathway">
    <text evidence="1">Metabolic intermediate biosynthesis; chorismate biosynthesis; chorismate from D-erythrose 4-phosphate and phosphoenolpyruvate: step 4/7.</text>
</comment>
<dbReference type="InterPro" id="IPR046346">
    <property type="entry name" value="Aminoacid_DH-like_N_sf"/>
</dbReference>
<dbReference type="PANTHER" id="PTHR21089:SF1">
    <property type="entry name" value="BIFUNCTIONAL 3-DEHYDROQUINATE DEHYDRATASE_SHIKIMATE DEHYDROGENASE, CHLOROPLASTIC"/>
    <property type="match status" value="1"/>
</dbReference>
<comment type="caution">
    <text evidence="5">The sequence shown here is derived from an EMBL/GenBank/DDBJ whole genome shotgun (WGS) entry which is preliminary data.</text>
</comment>
<evidence type="ECO:0000259" key="3">
    <source>
        <dbReference type="Pfam" id="PF08501"/>
    </source>
</evidence>
<evidence type="ECO:0000256" key="2">
    <source>
        <dbReference type="ARBA" id="ARBA00023141"/>
    </source>
</evidence>
<dbReference type="EMBL" id="NSDM01000013">
    <property type="protein sequence ID" value="MDQ2587627.1"/>
    <property type="molecule type" value="Genomic_DNA"/>
</dbReference>
<dbReference type="Pfam" id="PF08501">
    <property type="entry name" value="Shikimate_dh_N"/>
    <property type="match status" value="1"/>
</dbReference>
<dbReference type="Gene3D" id="3.40.50.720">
    <property type="entry name" value="NAD(P)-binding Rossmann-like Domain"/>
    <property type="match status" value="1"/>
</dbReference>
<evidence type="ECO:0000259" key="4">
    <source>
        <dbReference type="Pfam" id="PF18317"/>
    </source>
</evidence>
<dbReference type="RefSeq" id="WP_306749232.1">
    <property type="nucleotide sequence ID" value="NZ_NSDM01000013.1"/>
</dbReference>
<evidence type="ECO:0000313" key="5">
    <source>
        <dbReference type="EMBL" id="MDQ2587627.1"/>
    </source>
</evidence>
<dbReference type="InterPro" id="IPR041121">
    <property type="entry name" value="SDH_C"/>
</dbReference>
<dbReference type="NCBIfam" id="TIGR01809">
    <property type="entry name" value="Shik-DH-AROM"/>
    <property type="match status" value="1"/>
</dbReference>
<dbReference type="SUPFAM" id="SSF53223">
    <property type="entry name" value="Aminoacid dehydrogenase-like, N-terminal domain"/>
    <property type="match status" value="1"/>
</dbReference>
<organism evidence="5 6">
    <name type="scientific">Saccharothrix yanglingensis</name>
    <dbReference type="NCBI Taxonomy" id="659496"/>
    <lineage>
        <taxon>Bacteria</taxon>
        <taxon>Bacillati</taxon>
        <taxon>Actinomycetota</taxon>
        <taxon>Actinomycetes</taxon>
        <taxon>Pseudonocardiales</taxon>
        <taxon>Pseudonocardiaceae</taxon>
        <taxon>Saccharothrix</taxon>
    </lineage>
</organism>
<dbReference type="InterPro" id="IPR013708">
    <property type="entry name" value="Shikimate_DH-bd_N"/>
</dbReference>
<dbReference type="Gene3D" id="3.40.50.10860">
    <property type="entry name" value="Leucine Dehydrogenase, chain A, domain 1"/>
    <property type="match status" value="1"/>
</dbReference>
<keyword evidence="2" id="KW-0057">Aromatic amino acid biosynthesis</keyword>
<feature type="domain" description="SDH C-terminal" evidence="4">
    <location>
        <begin position="237"/>
        <end position="267"/>
    </location>
</feature>
<accession>A0ABU0X7N9</accession>
<dbReference type="NCBIfam" id="NF001311">
    <property type="entry name" value="PRK00258.1-3"/>
    <property type="match status" value="1"/>
</dbReference>
<name>A0ABU0X7N9_9PSEU</name>
<keyword evidence="6" id="KW-1185">Reference proteome</keyword>
<proteinExistence type="predicted"/>
<dbReference type="SUPFAM" id="SSF51735">
    <property type="entry name" value="NAD(P)-binding Rossmann-fold domains"/>
    <property type="match status" value="1"/>
</dbReference>
<keyword evidence="2" id="KW-0028">Amino-acid biosynthesis</keyword>
<protein>
    <submittedName>
        <fullName evidence="5">Shikimate dehydrogenase</fullName>
    </submittedName>
</protein>
<evidence type="ECO:0000256" key="1">
    <source>
        <dbReference type="ARBA" id="ARBA00004871"/>
    </source>
</evidence>